<dbReference type="Pfam" id="PF06902">
    <property type="entry name" value="Fer4_19"/>
    <property type="match status" value="1"/>
</dbReference>
<dbReference type="Proteomes" id="UP000307602">
    <property type="component" value="Unassembled WGS sequence"/>
</dbReference>
<evidence type="ECO:0000313" key="3">
    <source>
        <dbReference type="Proteomes" id="UP000307602"/>
    </source>
</evidence>
<evidence type="ECO:0000259" key="1">
    <source>
        <dbReference type="Pfam" id="PF06902"/>
    </source>
</evidence>
<reference evidence="2 3" key="1">
    <citation type="submission" date="2019-04" db="EMBL/GenBank/DDBJ databases">
        <authorList>
            <person name="Liu A."/>
        </authorList>
    </citation>
    <scope>NUCLEOTIDE SEQUENCE [LARGE SCALE GENOMIC DNA]</scope>
    <source>
        <strain evidence="2 3">RZ03</strain>
    </source>
</reference>
<organism evidence="2 3">
    <name type="scientific">Flavivirga rizhaonensis</name>
    <dbReference type="NCBI Taxonomy" id="2559571"/>
    <lineage>
        <taxon>Bacteria</taxon>
        <taxon>Pseudomonadati</taxon>
        <taxon>Bacteroidota</taxon>
        <taxon>Flavobacteriia</taxon>
        <taxon>Flavobacteriales</taxon>
        <taxon>Flavobacteriaceae</taxon>
        <taxon>Flavivirga</taxon>
    </lineage>
</organism>
<sequence length="78" mass="8724">MKTKDNVFSNLDITVTFDPCTCIHSDHCAKELSSVFQDSVIPWIDLEGAPTKKIIQQVKKCPSGALQFHYNKEGKKVA</sequence>
<comment type="caution">
    <text evidence="2">The sequence shown here is derived from an EMBL/GenBank/DDBJ whole genome shotgun (WGS) entry which is preliminary data.</text>
</comment>
<protein>
    <submittedName>
        <fullName evidence="2">(4Fe-4S)-binding protein</fullName>
    </submittedName>
</protein>
<name>A0A4S1DWF8_9FLAO</name>
<gene>
    <name evidence="2" type="ORF">EM932_10085</name>
</gene>
<accession>A0A4S1DWF8</accession>
<dbReference type="OrthoDB" id="9795032at2"/>
<dbReference type="AlphaFoldDB" id="A0A4S1DWF8"/>
<feature type="domain" description="Divergent 4Fe-4S mono-cluster" evidence="1">
    <location>
        <begin position="9"/>
        <end position="68"/>
    </location>
</feature>
<keyword evidence="3" id="KW-1185">Reference proteome</keyword>
<evidence type="ECO:0000313" key="2">
    <source>
        <dbReference type="EMBL" id="TGV02521.1"/>
    </source>
</evidence>
<proteinExistence type="predicted"/>
<dbReference type="InterPro" id="IPR010693">
    <property type="entry name" value="Divergent_4Fe-4S_mono-cluster"/>
</dbReference>
<dbReference type="EMBL" id="SRSO01000012">
    <property type="protein sequence ID" value="TGV02521.1"/>
    <property type="molecule type" value="Genomic_DNA"/>
</dbReference>
<dbReference type="RefSeq" id="WP_135877068.1">
    <property type="nucleotide sequence ID" value="NZ_SRSO01000012.1"/>
</dbReference>